<evidence type="ECO:0000313" key="7">
    <source>
        <dbReference type="EMBL" id="VVD79575.1"/>
    </source>
</evidence>
<evidence type="ECO:0000256" key="5">
    <source>
        <dbReference type="SAM" id="Phobius"/>
    </source>
</evidence>
<keyword evidence="5" id="KW-0812">Transmembrane</keyword>
<evidence type="ECO:0000256" key="3">
    <source>
        <dbReference type="ARBA" id="ARBA00023157"/>
    </source>
</evidence>
<keyword evidence="3" id="KW-1015">Disulfide bond</keyword>
<dbReference type="InterPro" id="IPR036249">
    <property type="entry name" value="Thioredoxin-like_sf"/>
</dbReference>
<name>A0A5E4SVN0_9BURK</name>
<dbReference type="InterPro" id="IPR050553">
    <property type="entry name" value="Thioredoxin_ResA/DsbE_sf"/>
</dbReference>
<evidence type="ECO:0000313" key="8">
    <source>
        <dbReference type="Proteomes" id="UP000396788"/>
    </source>
</evidence>
<dbReference type="Pfam" id="PF08534">
    <property type="entry name" value="Redoxin"/>
    <property type="match status" value="1"/>
</dbReference>
<dbReference type="InterPro" id="IPR013766">
    <property type="entry name" value="Thioredoxin_domain"/>
</dbReference>
<dbReference type="Proteomes" id="UP000396788">
    <property type="component" value="Unassembled WGS sequence"/>
</dbReference>
<sequence length="200" mass="21412">MAISLSPFSAIAIRLTSIPATSAPSIMVKRIVPLLILALAGLAAGFWFGHRNQAPANAPDAAVAQLLATRLPDLAGNEQAISQWRGNTLVINFWAPWCGPCVEEMPDLQALSIEFKGKNVQFVGIGIDTAPNMIAFEQKVKVDYPLLVAGYAGTDLARALGNKAGALPYTVVVDPQGRLYYQKLGRITSDEVRSALKPAR</sequence>
<dbReference type="SUPFAM" id="SSF52833">
    <property type="entry name" value="Thioredoxin-like"/>
    <property type="match status" value="1"/>
</dbReference>
<feature type="transmembrane region" description="Helical" evidence="5">
    <location>
        <begin position="32"/>
        <end position="49"/>
    </location>
</feature>
<gene>
    <name evidence="7" type="primary">tlpA</name>
    <name evidence="7" type="ORF">PCE31107_01041</name>
</gene>
<dbReference type="AlphaFoldDB" id="A0A5E4SVN0"/>
<dbReference type="PROSITE" id="PS51352">
    <property type="entry name" value="THIOREDOXIN_2"/>
    <property type="match status" value="1"/>
</dbReference>
<evidence type="ECO:0000259" key="6">
    <source>
        <dbReference type="PROSITE" id="PS51352"/>
    </source>
</evidence>
<dbReference type="PANTHER" id="PTHR42852">
    <property type="entry name" value="THIOL:DISULFIDE INTERCHANGE PROTEIN DSBE"/>
    <property type="match status" value="1"/>
</dbReference>
<evidence type="ECO:0000256" key="1">
    <source>
        <dbReference type="ARBA" id="ARBA00004196"/>
    </source>
</evidence>
<evidence type="ECO:0000256" key="2">
    <source>
        <dbReference type="ARBA" id="ARBA00022748"/>
    </source>
</evidence>
<dbReference type="GO" id="GO:0015036">
    <property type="term" value="F:disulfide oxidoreductase activity"/>
    <property type="evidence" value="ECO:0007669"/>
    <property type="project" value="UniProtKB-ARBA"/>
</dbReference>
<organism evidence="7 8">
    <name type="scientific">Pandoraea cepalis</name>
    <dbReference type="NCBI Taxonomy" id="2508294"/>
    <lineage>
        <taxon>Bacteria</taxon>
        <taxon>Pseudomonadati</taxon>
        <taxon>Pseudomonadota</taxon>
        <taxon>Betaproteobacteria</taxon>
        <taxon>Burkholderiales</taxon>
        <taxon>Burkholderiaceae</taxon>
        <taxon>Pandoraea</taxon>
    </lineage>
</organism>
<keyword evidence="2" id="KW-0201">Cytochrome c-type biogenesis</keyword>
<protein>
    <submittedName>
        <fullName evidence="7">Thiol:disulfide interchange protein TlpA</fullName>
    </submittedName>
</protein>
<evidence type="ECO:0000256" key="4">
    <source>
        <dbReference type="ARBA" id="ARBA00023284"/>
    </source>
</evidence>
<accession>A0A5E4SVN0</accession>
<keyword evidence="5" id="KW-1133">Transmembrane helix</keyword>
<proteinExistence type="predicted"/>
<dbReference type="InterPro" id="IPR013740">
    <property type="entry name" value="Redoxin"/>
</dbReference>
<keyword evidence="4" id="KW-0676">Redox-active center</keyword>
<reference evidence="7 8" key="1">
    <citation type="submission" date="2019-08" db="EMBL/GenBank/DDBJ databases">
        <authorList>
            <person name="Peeters C."/>
        </authorList>
    </citation>
    <scope>NUCLEOTIDE SEQUENCE [LARGE SCALE GENOMIC DNA]</scope>
    <source>
        <strain evidence="7 8">LMG 31107</strain>
    </source>
</reference>
<dbReference type="Gene3D" id="3.40.30.10">
    <property type="entry name" value="Glutaredoxin"/>
    <property type="match status" value="1"/>
</dbReference>
<dbReference type="CDD" id="cd02966">
    <property type="entry name" value="TlpA_like_family"/>
    <property type="match status" value="1"/>
</dbReference>
<dbReference type="GO" id="GO:0017004">
    <property type="term" value="P:cytochrome complex assembly"/>
    <property type="evidence" value="ECO:0007669"/>
    <property type="project" value="UniProtKB-KW"/>
</dbReference>
<dbReference type="GO" id="GO:0030313">
    <property type="term" value="C:cell envelope"/>
    <property type="evidence" value="ECO:0007669"/>
    <property type="project" value="UniProtKB-SubCell"/>
</dbReference>
<feature type="domain" description="Thioredoxin" evidence="6">
    <location>
        <begin position="52"/>
        <end position="200"/>
    </location>
</feature>
<keyword evidence="5" id="KW-0472">Membrane</keyword>
<dbReference type="InterPro" id="IPR017937">
    <property type="entry name" value="Thioredoxin_CS"/>
</dbReference>
<dbReference type="PANTHER" id="PTHR42852:SF6">
    <property type="entry name" value="THIOL:DISULFIDE INTERCHANGE PROTEIN DSBE"/>
    <property type="match status" value="1"/>
</dbReference>
<dbReference type="PROSITE" id="PS00194">
    <property type="entry name" value="THIOREDOXIN_1"/>
    <property type="match status" value="1"/>
</dbReference>
<dbReference type="EMBL" id="CABPRY010000002">
    <property type="protein sequence ID" value="VVD79575.1"/>
    <property type="molecule type" value="Genomic_DNA"/>
</dbReference>
<comment type="subcellular location">
    <subcellularLocation>
        <location evidence="1">Cell envelope</location>
    </subcellularLocation>
</comment>